<proteinExistence type="predicted"/>
<dbReference type="RefSeq" id="WP_128565305.1">
    <property type="nucleotide sequence ID" value="NZ_BPQH01000015.1"/>
</dbReference>
<protein>
    <submittedName>
        <fullName evidence="1">Uncharacterized protein</fullName>
    </submittedName>
</protein>
<evidence type="ECO:0000313" key="2">
    <source>
        <dbReference type="Proteomes" id="UP001055167"/>
    </source>
</evidence>
<evidence type="ECO:0000313" key="1">
    <source>
        <dbReference type="EMBL" id="GJD51732.1"/>
    </source>
</evidence>
<dbReference type="EMBL" id="BPQH01000015">
    <property type="protein sequence ID" value="GJD51732.1"/>
    <property type="molecule type" value="Genomic_DNA"/>
</dbReference>
<reference evidence="1" key="1">
    <citation type="journal article" date="2021" name="Front. Microbiol.">
        <title>Comprehensive Comparative Genomics and Phenotyping of Methylobacterium Species.</title>
        <authorList>
            <person name="Alessa O."/>
            <person name="Ogura Y."/>
            <person name="Fujitani Y."/>
            <person name="Takami H."/>
            <person name="Hayashi T."/>
            <person name="Sahin N."/>
            <person name="Tani A."/>
        </authorList>
    </citation>
    <scope>NUCLEOTIDE SEQUENCE</scope>
    <source>
        <strain evidence="1">KCTC 52305</strain>
    </source>
</reference>
<keyword evidence="2" id="KW-1185">Reference proteome</keyword>
<gene>
    <name evidence="1" type="ORF">OPKNFCMD_4488</name>
</gene>
<reference evidence="1" key="2">
    <citation type="submission" date="2021-08" db="EMBL/GenBank/DDBJ databases">
        <authorList>
            <person name="Tani A."/>
            <person name="Ola A."/>
            <person name="Ogura Y."/>
            <person name="Katsura K."/>
            <person name="Hayashi T."/>
        </authorList>
    </citation>
    <scope>NUCLEOTIDE SEQUENCE</scope>
    <source>
        <strain evidence="1">KCTC 52305</strain>
    </source>
</reference>
<accession>A0ABQ4R224</accession>
<organism evidence="1 2">
    <name type="scientific">Methylobacterium crusticola</name>
    <dbReference type="NCBI Taxonomy" id="1697972"/>
    <lineage>
        <taxon>Bacteria</taxon>
        <taxon>Pseudomonadati</taxon>
        <taxon>Pseudomonadota</taxon>
        <taxon>Alphaproteobacteria</taxon>
        <taxon>Hyphomicrobiales</taxon>
        <taxon>Methylobacteriaceae</taxon>
        <taxon>Methylobacterium</taxon>
    </lineage>
</organism>
<dbReference type="Proteomes" id="UP001055167">
    <property type="component" value="Unassembled WGS sequence"/>
</dbReference>
<sequence length="115" mass="11786">MCGLCGAFGAPAHWSDGIGARRPPQAERQARAALANRVLGLYGLRLSGWADRYTLAGRTGRTAVVDHLGGLWPAAERLSGRLCDPLDPDTIAAVEATGALAAPEAPAPGGAREGT</sequence>
<comment type="caution">
    <text evidence="1">The sequence shown here is derived from an EMBL/GenBank/DDBJ whole genome shotgun (WGS) entry which is preliminary data.</text>
</comment>
<name>A0ABQ4R224_9HYPH</name>